<evidence type="ECO:0000313" key="2">
    <source>
        <dbReference type="Proteomes" id="UP000887564"/>
    </source>
</evidence>
<evidence type="ECO:0000313" key="3">
    <source>
        <dbReference type="WBParaSite" id="PEQ_0001339901-mRNA-1"/>
    </source>
</evidence>
<sequence length="494" mass="56304">MDHSRGDADNLESGGRVTNFEFSDIKSPLLHLDTFDPDELISLKAEYNIAAALGNLSFEDAIRHVIKGANSRQASSSSNPTDWIFDQPTDHNNLIHPSKNEELMRGFSNGYSVVEVVNKDSKIENVEGDGVFSLTLNGQKLYNLSVDAAENFETNLCRLFEAAKQSQEWRNTYRLNNIIRNIVEHSLYAIMMKKLYGKYKNPAKTGYIRLDTWYSNIEKCQDEDKDLAHCSSMFIVTSSRDFLDFLGQLYEEGVDLHWSALQRPFNKNKKHFSWKNISFKNVDFTAPVTFNANDERIVLQVTSTTNTEAIDVKCTATKYVHEILQQDNSSSEGNLSADSRFVKANEFYETMAKYVVYSYRRGSGDNKHMLVPYHIDILTISEEAMTVGSEIVAEFDYAVGTTREHKGFSQHRNVHSQTDELRQNFGGGPVAEGMPPSMNAPYYNENHVEKKNVKQTSLNLSLNFLVFPKVRPKKWILNSVFSSNVFMDAWKMQV</sequence>
<dbReference type="Proteomes" id="UP000887564">
    <property type="component" value="Unplaced"/>
</dbReference>
<dbReference type="AlphaFoldDB" id="A0A914S868"/>
<feature type="compositionally biased region" description="Polar residues" evidence="1">
    <location>
        <begin position="70"/>
        <end position="81"/>
    </location>
</feature>
<reference evidence="3" key="1">
    <citation type="submission" date="2022-11" db="UniProtKB">
        <authorList>
            <consortium name="WormBaseParasite"/>
        </authorList>
    </citation>
    <scope>IDENTIFICATION</scope>
</reference>
<dbReference type="WBParaSite" id="PEQ_0001339901-mRNA-1">
    <property type="protein sequence ID" value="PEQ_0001339901-mRNA-1"/>
    <property type="gene ID" value="PEQ_0001339901"/>
</dbReference>
<evidence type="ECO:0000256" key="1">
    <source>
        <dbReference type="SAM" id="MobiDB-lite"/>
    </source>
</evidence>
<proteinExistence type="predicted"/>
<name>A0A914S868_PAREQ</name>
<protein>
    <submittedName>
        <fullName evidence="3">Uncharacterized protein</fullName>
    </submittedName>
</protein>
<organism evidence="2 3">
    <name type="scientific">Parascaris equorum</name>
    <name type="common">Equine roundworm</name>
    <dbReference type="NCBI Taxonomy" id="6256"/>
    <lineage>
        <taxon>Eukaryota</taxon>
        <taxon>Metazoa</taxon>
        <taxon>Ecdysozoa</taxon>
        <taxon>Nematoda</taxon>
        <taxon>Chromadorea</taxon>
        <taxon>Rhabditida</taxon>
        <taxon>Spirurina</taxon>
        <taxon>Ascaridomorpha</taxon>
        <taxon>Ascaridoidea</taxon>
        <taxon>Ascarididae</taxon>
        <taxon>Parascaris</taxon>
    </lineage>
</organism>
<accession>A0A914S868</accession>
<feature type="region of interest" description="Disordered" evidence="1">
    <location>
        <begin position="69"/>
        <end position="91"/>
    </location>
</feature>
<keyword evidence="2" id="KW-1185">Reference proteome</keyword>